<proteinExistence type="evidence at transcript level"/>
<sequence>MEELENLTGGIDEDGAIEILLQIASFSSLKYYVLSGWCLNDQRHVSSLLIFVGQTQIGGMLKPSRTESNGFNIEE</sequence>
<dbReference type="AlphaFoldDB" id="A9NUY2"/>
<accession>A9NUY2</accession>
<evidence type="ECO:0000313" key="1">
    <source>
        <dbReference type="EMBL" id="ABK24443.1"/>
    </source>
</evidence>
<name>A9NUY2_PICSI</name>
<reference evidence="1" key="1">
    <citation type="journal article" date="2008" name="BMC Genomics">
        <title>A conifer genomics resource of 200,000 spruce (Picea spp.) ESTs and 6,464 high-quality, sequence-finished full-length cDNAs for Sitka spruce (Picea sitchensis).</title>
        <authorList>
            <person name="Ralph S.G."/>
            <person name="Chun H.J."/>
            <person name="Kolosova N."/>
            <person name="Cooper D."/>
            <person name="Oddy C."/>
            <person name="Ritland C.E."/>
            <person name="Kirkpatrick R."/>
            <person name="Moore R."/>
            <person name="Barber S."/>
            <person name="Holt R.A."/>
            <person name="Jones S.J."/>
            <person name="Marra M.A."/>
            <person name="Douglas C.J."/>
            <person name="Ritland K."/>
            <person name="Bohlmann J."/>
        </authorList>
    </citation>
    <scope>NUCLEOTIDE SEQUENCE</scope>
    <source>
        <tissue evidence="1">Green portion of the leader tissue</tissue>
    </source>
</reference>
<protein>
    <submittedName>
        <fullName evidence="1">Uncharacterized protein</fullName>
    </submittedName>
</protein>
<dbReference type="EMBL" id="EF085135">
    <property type="protein sequence ID" value="ABK24443.1"/>
    <property type="molecule type" value="mRNA"/>
</dbReference>
<organism evidence="1">
    <name type="scientific">Picea sitchensis</name>
    <name type="common">Sitka spruce</name>
    <name type="synonym">Pinus sitchensis</name>
    <dbReference type="NCBI Taxonomy" id="3332"/>
    <lineage>
        <taxon>Eukaryota</taxon>
        <taxon>Viridiplantae</taxon>
        <taxon>Streptophyta</taxon>
        <taxon>Embryophyta</taxon>
        <taxon>Tracheophyta</taxon>
        <taxon>Spermatophyta</taxon>
        <taxon>Pinopsida</taxon>
        <taxon>Pinidae</taxon>
        <taxon>Conifers I</taxon>
        <taxon>Pinales</taxon>
        <taxon>Pinaceae</taxon>
        <taxon>Picea</taxon>
    </lineage>
</organism>